<comment type="subcellular location">
    <subcellularLocation>
        <location evidence="1">Nucleus</location>
    </subcellularLocation>
</comment>
<sequence length="452" mass="50844">MWEHHDSEEQDLESVDYNTSTPQSQAGSESPTPQKKKRKAWGQPIPEFEKIIGPRKRAKTEAEKTQRAHERTLRNRRAAAQSRDKKQAQFAMMEIENQKLREQLAQYQARFGNLSDTPAIISDFGEPQTSSTSINAYPTPSSDATFHQELSATNLAVSTPTISISGPVLSQDESGLSQYQVSPTLAPTLQLDPHPIQEDLVYHQKVPSEALSGELPDATQYSAAVLLDPQCQASVRSTSLIQPSELNPSFHLNFQLFNLTILMTIFENFSSSMLTPMYQIFRTLAGDFSMHSVKPEVLDHHFQLIHCLIMSPMKGTARPVFRMKLLSRLLACNPITARLITVAADRALQRQVTEGSSLEDPESCQKWASLLTLRWTIKWLDKEHARYREARRIGSSLADTTGSNPQNSDKLGEGYQGVDYRAVERSSWRWDSVHLPELLRTCDVLSAEQVAH</sequence>
<organism evidence="10 11">
    <name type="scientific">Endocarpon pusillum</name>
    <dbReference type="NCBI Taxonomy" id="364733"/>
    <lineage>
        <taxon>Eukaryota</taxon>
        <taxon>Fungi</taxon>
        <taxon>Dikarya</taxon>
        <taxon>Ascomycota</taxon>
        <taxon>Pezizomycotina</taxon>
        <taxon>Eurotiomycetes</taxon>
        <taxon>Chaetothyriomycetidae</taxon>
        <taxon>Verrucariales</taxon>
        <taxon>Verrucariaceae</taxon>
        <taxon>Endocarpon</taxon>
    </lineage>
</organism>
<dbReference type="SUPFAM" id="SSF57959">
    <property type="entry name" value="Leucine zipper domain"/>
    <property type="match status" value="1"/>
</dbReference>
<evidence type="ECO:0000256" key="1">
    <source>
        <dbReference type="ARBA" id="ARBA00004123"/>
    </source>
</evidence>
<comment type="similarity">
    <text evidence="2">Belongs to the bZIP family.</text>
</comment>
<keyword evidence="7" id="KW-0539">Nucleus</keyword>
<proteinExistence type="inferred from homology"/>
<reference evidence="10" key="1">
    <citation type="submission" date="2020-02" db="EMBL/GenBank/DDBJ databases">
        <authorList>
            <person name="Palmer J.M."/>
        </authorList>
    </citation>
    <scope>NUCLEOTIDE SEQUENCE</scope>
    <source>
        <strain evidence="10">EPUS1.4</strain>
        <tissue evidence="10">Thallus</tissue>
    </source>
</reference>
<dbReference type="AlphaFoldDB" id="A0A8H7AR69"/>
<comment type="caution">
    <text evidence="10">The sequence shown here is derived from an EMBL/GenBank/DDBJ whole genome shotgun (WGS) entry which is preliminary data.</text>
</comment>
<dbReference type="InterPro" id="IPR004827">
    <property type="entry name" value="bZIP"/>
</dbReference>
<dbReference type="GO" id="GO:0000981">
    <property type="term" value="F:DNA-binding transcription factor activity, RNA polymerase II-specific"/>
    <property type="evidence" value="ECO:0007669"/>
    <property type="project" value="InterPro"/>
</dbReference>
<evidence type="ECO:0000313" key="10">
    <source>
        <dbReference type="EMBL" id="KAF7509645.1"/>
    </source>
</evidence>
<keyword evidence="6" id="KW-0834">Unfolded protein response</keyword>
<dbReference type="InterPro" id="IPR044280">
    <property type="entry name" value="Hac1/HY5"/>
</dbReference>
<evidence type="ECO:0000256" key="8">
    <source>
        <dbReference type="SAM" id="MobiDB-lite"/>
    </source>
</evidence>
<dbReference type="GO" id="GO:0006986">
    <property type="term" value="P:response to unfolded protein"/>
    <property type="evidence" value="ECO:0007669"/>
    <property type="project" value="UniProtKB-KW"/>
</dbReference>
<gene>
    <name evidence="10" type="ORF">GJ744_007683</name>
</gene>
<dbReference type="PANTHER" id="PTHR46714">
    <property type="entry name" value="TRANSCRIPTIONAL ACTIVATOR HAC1"/>
    <property type="match status" value="1"/>
</dbReference>
<name>A0A8H7AR69_9EURO</name>
<evidence type="ECO:0000256" key="2">
    <source>
        <dbReference type="ARBA" id="ARBA00007163"/>
    </source>
</evidence>
<evidence type="ECO:0000259" key="9">
    <source>
        <dbReference type="PROSITE" id="PS00036"/>
    </source>
</evidence>
<evidence type="ECO:0000256" key="5">
    <source>
        <dbReference type="ARBA" id="ARBA00023163"/>
    </source>
</evidence>
<dbReference type="Gene3D" id="1.20.5.170">
    <property type="match status" value="1"/>
</dbReference>
<evidence type="ECO:0000256" key="4">
    <source>
        <dbReference type="ARBA" id="ARBA00023125"/>
    </source>
</evidence>
<accession>A0A8H7AR69</accession>
<protein>
    <recommendedName>
        <fullName evidence="9">BZIP domain-containing protein</fullName>
    </recommendedName>
</protein>
<dbReference type="PROSITE" id="PS00036">
    <property type="entry name" value="BZIP_BASIC"/>
    <property type="match status" value="1"/>
</dbReference>
<feature type="compositionally biased region" description="Polar residues" evidence="8">
    <location>
        <begin position="16"/>
        <end position="33"/>
    </location>
</feature>
<dbReference type="GO" id="GO:0005634">
    <property type="term" value="C:nucleus"/>
    <property type="evidence" value="ECO:0007669"/>
    <property type="project" value="UniProtKB-SubCell"/>
</dbReference>
<dbReference type="PANTHER" id="PTHR46714:SF6">
    <property type="entry name" value="TRANSCRIPTIONAL ACTIVATOR HAC1"/>
    <property type="match status" value="1"/>
</dbReference>
<keyword evidence="4" id="KW-0238">DNA-binding</keyword>
<dbReference type="Proteomes" id="UP000606974">
    <property type="component" value="Unassembled WGS sequence"/>
</dbReference>
<dbReference type="EMBL" id="JAACFV010000039">
    <property type="protein sequence ID" value="KAF7509645.1"/>
    <property type="molecule type" value="Genomic_DNA"/>
</dbReference>
<evidence type="ECO:0000313" key="11">
    <source>
        <dbReference type="Proteomes" id="UP000606974"/>
    </source>
</evidence>
<keyword evidence="5" id="KW-0804">Transcription</keyword>
<evidence type="ECO:0000256" key="7">
    <source>
        <dbReference type="ARBA" id="ARBA00023242"/>
    </source>
</evidence>
<dbReference type="GO" id="GO:0045944">
    <property type="term" value="P:positive regulation of transcription by RNA polymerase II"/>
    <property type="evidence" value="ECO:0007669"/>
    <property type="project" value="InterPro"/>
</dbReference>
<feature type="compositionally biased region" description="Basic and acidic residues" evidence="8">
    <location>
        <begin position="59"/>
        <end position="73"/>
    </location>
</feature>
<feature type="region of interest" description="Disordered" evidence="8">
    <location>
        <begin position="1"/>
        <end position="83"/>
    </location>
</feature>
<evidence type="ECO:0000256" key="3">
    <source>
        <dbReference type="ARBA" id="ARBA00023015"/>
    </source>
</evidence>
<evidence type="ECO:0000256" key="6">
    <source>
        <dbReference type="ARBA" id="ARBA00023230"/>
    </source>
</evidence>
<keyword evidence="3" id="KW-0805">Transcription regulation</keyword>
<feature type="domain" description="BZIP" evidence="9">
    <location>
        <begin position="71"/>
        <end position="85"/>
    </location>
</feature>
<keyword evidence="11" id="KW-1185">Reference proteome</keyword>
<dbReference type="GO" id="GO:0003677">
    <property type="term" value="F:DNA binding"/>
    <property type="evidence" value="ECO:0007669"/>
    <property type="project" value="UniProtKB-KW"/>
</dbReference>
<dbReference type="OrthoDB" id="674948at2759"/>
<dbReference type="InterPro" id="IPR046347">
    <property type="entry name" value="bZIP_sf"/>
</dbReference>